<dbReference type="PANTHER" id="PTHR37302:SF3">
    <property type="entry name" value="DAMAGE-INDUCIBLE PROTEIN DINB"/>
    <property type="match status" value="1"/>
</dbReference>
<dbReference type="PANTHER" id="PTHR37302">
    <property type="entry name" value="SLR1116 PROTEIN"/>
    <property type="match status" value="1"/>
</dbReference>
<keyword evidence="2 3" id="KW-0479">Metal-binding</keyword>
<organism evidence="5 6">
    <name type="scientific">Candidatus Cohnella colombiensis</name>
    <dbReference type="NCBI Taxonomy" id="3121368"/>
    <lineage>
        <taxon>Bacteria</taxon>
        <taxon>Bacillati</taxon>
        <taxon>Bacillota</taxon>
        <taxon>Bacilli</taxon>
        <taxon>Bacillales</taxon>
        <taxon>Paenibacillaceae</taxon>
        <taxon>Cohnella</taxon>
    </lineage>
</organism>
<protein>
    <submittedName>
        <fullName evidence="5">DinB family protein</fullName>
    </submittedName>
</protein>
<dbReference type="GO" id="GO:0046872">
    <property type="term" value="F:metal ion binding"/>
    <property type="evidence" value="ECO:0007669"/>
    <property type="project" value="UniProtKB-KW"/>
</dbReference>
<feature type="coiled-coil region" evidence="4">
    <location>
        <begin position="66"/>
        <end position="93"/>
    </location>
</feature>
<name>A0AA95EY41_9BACL</name>
<evidence type="ECO:0000256" key="1">
    <source>
        <dbReference type="ARBA" id="ARBA00008635"/>
    </source>
</evidence>
<dbReference type="Proteomes" id="UP001178662">
    <property type="component" value="Chromosome"/>
</dbReference>
<feature type="binding site" evidence="3">
    <location>
        <position position="38"/>
    </location>
    <ligand>
        <name>a divalent metal cation</name>
        <dbReference type="ChEBI" id="CHEBI:60240"/>
    </ligand>
</feature>
<keyword evidence="4" id="KW-0175">Coiled coil</keyword>
<dbReference type="EMBL" id="CP119317">
    <property type="protein sequence ID" value="WEK53463.1"/>
    <property type="molecule type" value="Genomic_DNA"/>
</dbReference>
<proteinExistence type="inferred from homology"/>
<dbReference type="Gene3D" id="1.20.120.450">
    <property type="entry name" value="dinb family like domain"/>
    <property type="match status" value="1"/>
</dbReference>
<evidence type="ECO:0000256" key="4">
    <source>
        <dbReference type="SAM" id="Coils"/>
    </source>
</evidence>
<evidence type="ECO:0000313" key="6">
    <source>
        <dbReference type="Proteomes" id="UP001178662"/>
    </source>
</evidence>
<keyword evidence="6" id="KW-1185">Reference proteome</keyword>
<accession>A0AA95EY41</accession>
<evidence type="ECO:0000256" key="3">
    <source>
        <dbReference type="PIRSR" id="PIRSR607837-1"/>
    </source>
</evidence>
<dbReference type="AlphaFoldDB" id="A0AA95EY41"/>
<dbReference type="InterPro" id="IPR007837">
    <property type="entry name" value="DinB"/>
</dbReference>
<feature type="binding site" evidence="3">
    <location>
        <position position="120"/>
    </location>
    <ligand>
        <name>a divalent metal cation</name>
        <dbReference type="ChEBI" id="CHEBI:60240"/>
    </ligand>
</feature>
<sequence>MKTIIRMMDHMYWANARLFAVLHATADVNYDIIKLMNHIAAAEQVWLTRLEGKSSAHITIWESNDIASLGARLQENERQYKRYINELTEAQLDDQIQYQSQNGTAFQSSIGEILMHVALHGQYHRGQINRALRESSDNPISVDYIMFSRIDS</sequence>
<evidence type="ECO:0000256" key="2">
    <source>
        <dbReference type="ARBA" id="ARBA00022723"/>
    </source>
</evidence>
<evidence type="ECO:0000313" key="5">
    <source>
        <dbReference type="EMBL" id="WEK53463.1"/>
    </source>
</evidence>
<dbReference type="Pfam" id="PF05163">
    <property type="entry name" value="DinB"/>
    <property type="match status" value="1"/>
</dbReference>
<dbReference type="SUPFAM" id="SSF109854">
    <property type="entry name" value="DinB/YfiT-like putative metalloenzymes"/>
    <property type="match status" value="1"/>
</dbReference>
<comment type="similarity">
    <text evidence="1">Belongs to the DinB family.</text>
</comment>
<dbReference type="InterPro" id="IPR034660">
    <property type="entry name" value="DinB/YfiT-like"/>
</dbReference>
<feature type="binding site" evidence="3">
    <location>
        <position position="124"/>
    </location>
    <ligand>
        <name>a divalent metal cation</name>
        <dbReference type="ChEBI" id="CHEBI:60240"/>
    </ligand>
</feature>
<reference evidence="5" key="1">
    <citation type="submission" date="2023-03" db="EMBL/GenBank/DDBJ databases">
        <title>Andean soil-derived lignocellulolytic bacterial consortium as a source of novel taxa and putative plastic-active enzymes.</title>
        <authorList>
            <person name="Diaz-Garcia L."/>
            <person name="Chuvochina M."/>
            <person name="Feuerriegel G."/>
            <person name="Bunk B."/>
            <person name="Sproer C."/>
            <person name="Streit W.R."/>
            <person name="Rodriguez L.M."/>
            <person name="Overmann J."/>
            <person name="Jimenez D.J."/>
        </authorList>
    </citation>
    <scope>NUCLEOTIDE SEQUENCE</scope>
    <source>
        <strain evidence="5">MAG 2441</strain>
    </source>
</reference>
<gene>
    <name evidence="5" type="ORF">P0Y55_12835</name>
</gene>